<sequence length="286" mass="32038">MPIFFITPQLFLPHNSVKLGRFITNIDHPHQNYHDPLANQTPRILTSPFEALSGYTCRENTAGFSSALTSLLSARFSKQSKVHVKINGERINTYLLDNSEEWFNQAMAALGTQSWIERQIDNANSIFMIVGFSTITNARITQEIGGGSSTSGRVEIPVISTAVAGLPIPFAEGIEPSVGGDWDRSRNTQKCFTAPGEYISALQYRKIQHKWLSRKRLEALQLSKSPRWISVESSRGGEDEEDEDEEDVIEVETVEVSREDIGKQWGMEVLSEGEILLVGRHEDKTL</sequence>
<comment type="caution">
    <text evidence="1">The sequence shown here is derived from an EMBL/GenBank/DDBJ whole genome shotgun (WGS) entry which is preliminary data.</text>
</comment>
<dbReference type="Proteomes" id="UP001390339">
    <property type="component" value="Unassembled WGS sequence"/>
</dbReference>
<gene>
    <name evidence="1" type="ORF">PGQ11_005850</name>
</gene>
<keyword evidence="2" id="KW-1185">Reference proteome</keyword>
<accession>A0ABR2IQP0</accession>
<proteinExistence type="predicted"/>
<name>A0ABR2IQP0_9PEZI</name>
<organism evidence="1 2">
    <name type="scientific">Apiospora arundinis</name>
    <dbReference type="NCBI Taxonomy" id="335852"/>
    <lineage>
        <taxon>Eukaryota</taxon>
        <taxon>Fungi</taxon>
        <taxon>Dikarya</taxon>
        <taxon>Ascomycota</taxon>
        <taxon>Pezizomycotina</taxon>
        <taxon>Sordariomycetes</taxon>
        <taxon>Xylariomycetidae</taxon>
        <taxon>Amphisphaeriales</taxon>
        <taxon>Apiosporaceae</taxon>
        <taxon>Apiospora</taxon>
    </lineage>
</organism>
<reference evidence="1 2" key="1">
    <citation type="journal article" date="2024" name="IMA Fungus">
        <title>Apiospora arundinis, a panoply of carbohydrate-active enzymes and secondary metabolites.</title>
        <authorList>
            <person name="Sorensen T."/>
            <person name="Petersen C."/>
            <person name="Muurmann A.T."/>
            <person name="Christiansen J.V."/>
            <person name="Brundto M.L."/>
            <person name="Overgaard C.K."/>
            <person name="Boysen A.T."/>
            <person name="Wollenberg R.D."/>
            <person name="Larsen T.O."/>
            <person name="Sorensen J.L."/>
            <person name="Nielsen K.L."/>
            <person name="Sondergaard T.E."/>
        </authorList>
    </citation>
    <scope>NUCLEOTIDE SEQUENCE [LARGE SCALE GENOMIC DNA]</scope>
    <source>
        <strain evidence="1 2">AAU 773</strain>
    </source>
</reference>
<protein>
    <submittedName>
        <fullName evidence="1">Uncharacterized protein</fullName>
    </submittedName>
</protein>
<dbReference type="EMBL" id="JAPCWZ010000004">
    <property type="protein sequence ID" value="KAK8867272.1"/>
    <property type="molecule type" value="Genomic_DNA"/>
</dbReference>
<evidence type="ECO:0000313" key="1">
    <source>
        <dbReference type="EMBL" id="KAK8867272.1"/>
    </source>
</evidence>
<evidence type="ECO:0000313" key="2">
    <source>
        <dbReference type="Proteomes" id="UP001390339"/>
    </source>
</evidence>